<keyword evidence="5" id="KW-1185">Reference proteome</keyword>
<reference evidence="5" key="2">
    <citation type="journal article" date="2017" name="J. Anim. Genet.">
        <title>Multiple reference genome sequences of hot pepper reveal the massive evolution of plant disease resistance genes by retroduplication.</title>
        <authorList>
            <person name="Kim S."/>
            <person name="Park J."/>
            <person name="Yeom S.-I."/>
            <person name="Kim Y.-M."/>
            <person name="Seo E."/>
            <person name="Kim K.-T."/>
            <person name="Kim M.-S."/>
            <person name="Lee J.M."/>
            <person name="Cheong K."/>
            <person name="Shin H.-S."/>
            <person name="Kim S.-B."/>
            <person name="Han K."/>
            <person name="Lee J."/>
            <person name="Park M."/>
            <person name="Lee H.-A."/>
            <person name="Lee H.-Y."/>
            <person name="Lee Y."/>
            <person name="Oh S."/>
            <person name="Lee J.H."/>
            <person name="Choi E."/>
            <person name="Choi E."/>
            <person name="Lee S.E."/>
            <person name="Jeon J."/>
            <person name="Kim H."/>
            <person name="Choi G."/>
            <person name="Song H."/>
            <person name="Lee J."/>
            <person name="Lee S.-C."/>
            <person name="Kwon J.-K."/>
            <person name="Lee H.-Y."/>
            <person name="Koo N."/>
            <person name="Hong Y."/>
            <person name="Kim R.W."/>
            <person name="Kang W.-H."/>
            <person name="Huh J.H."/>
            <person name="Kang B.-C."/>
            <person name="Yang T.-J."/>
            <person name="Lee Y.-H."/>
            <person name="Bennetzen J.L."/>
            <person name="Choi D."/>
        </authorList>
    </citation>
    <scope>NUCLEOTIDE SEQUENCE [LARGE SCALE GENOMIC DNA]</scope>
    <source>
        <strain evidence="5">cv. PBC81</strain>
    </source>
</reference>
<dbReference type="OrthoDB" id="10009520at2759"/>
<evidence type="ECO:0000313" key="4">
    <source>
        <dbReference type="EMBL" id="PHT35582.1"/>
    </source>
</evidence>
<dbReference type="AlphaFoldDB" id="A0A2G2VRI8"/>
<dbReference type="STRING" id="33114.A0A2G2VRI8"/>
<evidence type="ECO:0000313" key="5">
    <source>
        <dbReference type="Proteomes" id="UP000224567"/>
    </source>
</evidence>
<dbReference type="EMBL" id="MLFT02000010">
    <property type="protein sequence ID" value="PHT35582.1"/>
    <property type="molecule type" value="Genomic_DNA"/>
</dbReference>
<feature type="domain" description="DEAH11/12 second type I KH-domain" evidence="3">
    <location>
        <begin position="276"/>
        <end position="350"/>
    </location>
</feature>
<feature type="region of interest" description="Disordered" evidence="1">
    <location>
        <begin position="23"/>
        <end position="55"/>
    </location>
</feature>
<sequence length="379" mass="41404">MGRACGGGKWCFFNKDTENDIGSVDRASKNSEDAPPFVQSTAHTSSPPTVQPTTHTYSPSFFQPIAHTYSPPTIQPTAHVSSPIVVALSSSTIAPTSSTVAPSESIVESIDGGVEIGSDVDEYELEIVVTEYLPNAEHRMCARHVLANCLDIKMWPQSQNIFVIPPPIKKMPGAPAPSTNTNPGPGLSAGDFPSTGPNAVPSAGPSEIPTVGKGRVCWQTKNGWNGSTLHTKWMHNSQYVNCKLERNDNGSYIVRISATSTLVVAELRRPLELLVRGKIVQKVDITLTIVQLLFTREGIKIMSIVHRETGSYIHLDKHSLHVRIFGSSDNVYRAEQRFIDSLLALLESKQLEVHLRRGLMPPNLMKRAVTTFGIDLSFL</sequence>
<evidence type="ECO:0000256" key="1">
    <source>
        <dbReference type="SAM" id="MobiDB-lite"/>
    </source>
</evidence>
<comment type="caution">
    <text evidence="4">The sequence shown here is derived from an EMBL/GenBank/DDBJ whole genome shotgun (WGS) entry which is preliminary data.</text>
</comment>
<dbReference type="Proteomes" id="UP000224567">
    <property type="component" value="Unassembled WGS sequence"/>
</dbReference>
<name>A0A2G2VRI8_CAPBA</name>
<evidence type="ECO:0000259" key="3">
    <source>
        <dbReference type="Pfam" id="PF24641"/>
    </source>
</evidence>
<gene>
    <name evidence="4" type="ORF">CQW23_23282</name>
</gene>
<feature type="region of interest" description="Disordered" evidence="1">
    <location>
        <begin position="172"/>
        <end position="206"/>
    </location>
</feature>
<protein>
    <submittedName>
        <fullName evidence="4">Uncharacterized protein</fullName>
    </submittedName>
</protein>
<dbReference type="Pfam" id="PF24638">
    <property type="entry name" value="KH_DEAH11_1st"/>
    <property type="match status" value="1"/>
</dbReference>
<accession>A0A2G2VRI8</accession>
<organism evidence="4 5">
    <name type="scientific">Capsicum baccatum</name>
    <name type="common">Peruvian pepper</name>
    <dbReference type="NCBI Taxonomy" id="33114"/>
    <lineage>
        <taxon>Eukaryota</taxon>
        <taxon>Viridiplantae</taxon>
        <taxon>Streptophyta</taxon>
        <taxon>Embryophyta</taxon>
        <taxon>Tracheophyta</taxon>
        <taxon>Spermatophyta</taxon>
        <taxon>Magnoliopsida</taxon>
        <taxon>eudicotyledons</taxon>
        <taxon>Gunneridae</taxon>
        <taxon>Pentapetalae</taxon>
        <taxon>asterids</taxon>
        <taxon>lamiids</taxon>
        <taxon>Solanales</taxon>
        <taxon>Solanaceae</taxon>
        <taxon>Solanoideae</taxon>
        <taxon>Capsiceae</taxon>
        <taxon>Capsicum</taxon>
    </lineage>
</organism>
<proteinExistence type="predicted"/>
<dbReference type="InterPro" id="IPR056246">
    <property type="entry name" value="KH_DEAH11/12_1st"/>
</dbReference>
<feature type="domain" description="DEAH11/12 type I KH-domain" evidence="2">
    <location>
        <begin position="235"/>
        <end position="275"/>
    </location>
</feature>
<dbReference type="InterPro" id="IPR056247">
    <property type="entry name" value="KH_DEAH11/12_2nd"/>
</dbReference>
<evidence type="ECO:0000259" key="2">
    <source>
        <dbReference type="Pfam" id="PF24638"/>
    </source>
</evidence>
<reference evidence="4 5" key="1">
    <citation type="journal article" date="2017" name="Genome Biol.">
        <title>New reference genome sequences of hot pepper reveal the massive evolution of plant disease-resistance genes by retroduplication.</title>
        <authorList>
            <person name="Kim S."/>
            <person name="Park J."/>
            <person name="Yeom S.I."/>
            <person name="Kim Y.M."/>
            <person name="Seo E."/>
            <person name="Kim K.T."/>
            <person name="Kim M.S."/>
            <person name="Lee J.M."/>
            <person name="Cheong K."/>
            <person name="Shin H.S."/>
            <person name="Kim S.B."/>
            <person name="Han K."/>
            <person name="Lee J."/>
            <person name="Park M."/>
            <person name="Lee H.A."/>
            <person name="Lee H.Y."/>
            <person name="Lee Y."/>
            <person name="Oh S."/>
            <person name="Lee J.H."/>
            <person name="Choi E."/>
            <person name="Choi E."/>
            <person name="Lee S.E."/>
            <person name="Jeon J."/>
            <person name="Kim H."/>
            <person name="Choi G."/>
            <person name="Song H."/>
            <person name="Lee J."/>
            <person name="Lee S.C."/>
            <person name="Kwon J.K."/>
            <person name="Lee H.Y."/>
            <person name="Koo N."/>
            <person name="Hong Y."/>
            <person name="Kim R.W."/>
            <person name="Kang W.H."/>
            <person name="Huh J.H."/>
            <person name="Kang B.C."/>
            <person name="Yang T.J."/>
            <person name="Lee Y.H."/>
            <person name="Bennetzen J.L."/>
            <person name="Choi D."/>
        </authorList>
    </citation>
    <scope>NUCLEOTIDE SEQUENCE [LARGE SCALE GENOMIC DNA]</scope>
    <source>
        <strain evidence="5">cv. PBC81</strain>
    </source>
</reference>
<feature type="compositionally biased region" description="Polar residues" evidence="1">
    <location>
        <begin position="38"/>
        <end position="55"/>
    </location>
</feature>
<dbReference type="Pfam" id="PF24641">
    <property type="entry name" value="KH_DEAH11_2nd"/>
    <property type="match status" value="1"/>
</dbReference>